<organism evidence="2 3">
    <name type="scientific">Kineothrix alysoides</name>
    <dbReference type="NCBI Taxonomy" id="1469948"/>
    <lineage>
        <taxon>Bacteria</taxon>
        <taxon>Bacillati</taxon>
        <taxon>Bacillota</taxon>
        <taxon>Clostridia</taxon>
        <taxon>Lachnospirales</taxon>
        <taxon>Lachnospiraceae</taxon>
        <taxon>Kineothrix</taxon>
    </lineage>
</organism>
<dbReference type="STRING" id="1469948.GCA_000732725_03987"/>
<keyword evidence="3" id="KW-1185">Reference proteome</keyword>
<reference evidence="2 3" key="1">
    <citation type="submission" date="2019-03" db="EMBL/GenBank/DDBJ databases">
        <title>Genomic Encyclopedia of Type Strains, Phase IV (KMG-IV): sequencing the most valuable type-strain genomes for metagenomic binning, comparative biology and taxonomic classification.</title>
        <authorList>
            <person name="Goeker M."/>
        </authorList>
    </citation>
    <scope>NUCLEOTIDE SEQUENCE [LARGE SCALE GENOMIC DNA]</scope>
    <source>
        <strain evidence="2 3">DSM 100556</strain>
    </source>
</reference>
<dbReference type="InterPro" id="IPR000182">
    <property type="entry name" value="GNAT_dom"/>
</dbReference>
<sequence length="185" mass="21958">MIYLETDRLIVRDYVEEDFLSYYRLKSDEKTMYYLQDIKMDSEESARIDFEKVLADSKEEKRRFYFFHVESKDKHEPVGSAGYTVTEFTPVGQLVHAGYFSFPTFWNSGYITEAFAGIIEFAFAENNVYRIATGCLKENLPSERVMQKCGLIKEAEHLNSEWHDGNMKTRVEYRLLKEEWLNKQF</sequence>
<gene>
    <name evidence="2" type="ORF">EDD76_11770</name>
</gene>
<protein>
    <submittedName>
        <fullName evidence="2">RimJ/RimL family protein N-acetyltransferase</fullName>
    </submittedName>
</protein>
<keyword evidence="2" id="KW-0808">Transferase</keyword>
<name>A0A4R1QRN7_9FIRM</name>
<proteinExistence type="predicted"/>
<accession>A0A4R1QRN7</accession>
<dbReference type="RefSeq" id="WP_051869915.1">
    <property type="nucleotide sequence ID" value="NZ_JPNB01000003.1"/>
</dbReference>
<dbReference type="InterPro" id="IPR016181">
    <property type="entry name" value="Acyl_CoA_acyltransferase"/>
</dbReference>
<dbReference type="GO" id="GO:0016747">
    <property type="term" value="F:acyltransferase activity, transferring groups other than amino-acyl groups"/>
    <property type="evidence" value="ECO:0007669"/>
    <property type="project" value="InterPro"/>
</dbReference>
<evidence type="ECO:0000313" key="2">
    <source>
        <dbReference type="EMBL" id="TCL55035.1"/>
    </source>
</evidence>
<dbReference type="Pfam" id="PF13302">
    <property type="entry name" value="Acetyltransf_3"/>
    <property type="match status" value="1"/>
</dbReference>
<dbReference type="Proteomes" id="UP000295718">
    <property type="component" value="Unassembled WGS sequence"/>
</dbReference>
<dbReference type="InterPro" id="IPR051531">
    <property type="entry name" value="N-acetyltransferase"/>
</dbReference>
<dbReference type="Gene3D" id="3.40.630.30">
    <property type="match status" value="1"/>
</dbReference>
<evidence type="ECO:0000259" key="1">
    <source>
        <dbReference type="PROSITE" id="PS51186"/>
    </source>
</evidence>
<dbReference type="SUPFAM" id="SSF55729">
    <property type="entry name" value="Acyl-CoA N-acyltransferases (Nat)"/>
    <property type="match status" value="1"/>
</dbReference>
<dbReference type="EMBL" id="SLUO01000017">
    <property type="protein sequence ID" value="TCL55035.1"/>
    <property type="molecule type" value="Genomic_DNA"/>
</dbReference>
<dbReference type="OrthoDB" id="9785602at2"/>
<dbReference type="PROSITE" id="PS51186">
    <property type="entry name" value="GNAT"/>
    <property type="match status" value="1"/>
</dbReference>
<comment type="caution">
    <text evidence="2">The sequence shown here is derived from an EMBL/GenBank/DDBJ whole genome shotgun (WGS) entry which is preliminary data.</text>
</comment>
<evidence type="ECO:0000313" key="3">
    <source>
        <dbReference type="Proteomes" id="UP000295718"/>
    </source>
</evidence>
<dbReference type="AlphaFoldDB" id="A0A4R1QRN7"/>
<feature type="domain" description="N-acetyltransferase" evidence="1">
    <location>
        <begin position="9"/>
        <end position="172"/>
    </location>
</feature>
<dbReference type="PANTHER" id="PTHR43792">
    <property type="entry name" value="GNAT FAMILY, PUTATIVE (AFU_ORTHOLOGUE AFUA_3G00765)-RELATED-RELATED"/>
    <property type="match status" value="1"/>
</dbReference>